<reference evidence="4 5" key="1">
    <citation type="submission" date="2014-06" db="EMBL/GenBank/DDBJ databases">
        <title>Draft genome sequence of Bacillus gaemokensis JCM 15801 (MCCC 1A00707).</title>
        <authorList>
            <person name="Lai Q."/>
            <person name="Liu Y."/>
            <person name="Shao Z."/>
        </authorList>
    </citation>
    <scope>NUCLEOTIDE SEQUENCE [LARGE SCALE GENOMIC DNA]</scope>
    <source>
        <strain evidence="4 5">JCM 15801</strain>
    </source>
</reference>
<dbReference type="eggNOG" id="COG5658">
    <property type="taxonomic scope" value="Bacteria"/>
</dbReference>
<dbReference type="PANTHER" id="PTHR37810:SF5">
    <property type="entry name" value="IMMUNITY PROTEIN SDPI"/>
    <property type="match status" value="1"/>
</dbReference>
<feature type="transmembrane region" description="Helical" evidence="2">
    <location>
        <begin position="5"/>
        <end position="25"/>
    </location>
</feature>
<feature type="transmembrane region" description="Helical" evidence="2">
    <location>
        <begin position="48"/>
        <end position="67"/>
    </location>
</feature>
<keyword evidence="2" id="KW-0812">Transmembrane</keyword>
<evidence type="ECO:0000256" key="1">
    <source>
        <dbReference type="PIRNR" id="PIRNR038959"/>
    </source>
</evidence>
<name>A0A073K6Y9_9BACI</name>
<dbReference type="Proteomes" id="UP000027778">
    <property type="component" value="Unassembled WGS sequence"/>
</dbReference>
<dbReference type="OrthoDB" id="9808690at2"/>
<dbReference type="GO" id="GO:0016020">
    <property type="term" value="C:membrane"/>
    <property type="evidence" value="ECO:0007669"/>
    <property type="project" value="UniProtKB-SubCell"/>
</dbReference>
<feature type="transmembrane region" description="Helical" evidence="2">
    <location>
        <begin position="160"/>
        <end position="178"/>
    </location>
</feature>
<dbReference type="PANTHER" id="PTHR37810">
    <property type="entry name" value="IMMUNITY PROTEIN SDPI"/>
    <property type="match status" value="1"/>
</dbReference>
<dbReference type="InterPro" id="IPR025962">
    <property type="entry name" value="SdpI/YhfL"/>
</dbReference>
<feature type="domain" description="DUF1648" evidence="3">
    <location>
        <begin position="10"/>
        <end position="49"/>
    </location>
</feature>
<dbReference type="Pfam" id="PF13630">
    <property type="entry name" value="SdpI"/>
    <property type="match status" value="1"/>
</dbReference>
<dbReference type="Pfam" id="PF07853">
    <property type="entry name" value="DUF1648"/>
    <property type="match status" value="1"/>
</dbReference>
<dbReference type="RefSeq" id="WP_033676288.1">
    <property type="nucleotide sequence ID" value="NZ_JOTM01000021.1"/>
</dbReference>
<evidence type="ECO:0000313" key="4">
    <source>
        <dbReference type="EMBL" id="KEK23034.1"/>
    </source>
</evidence>
<feature type="transmembrane region" description="Helical" evidence="2">
    <location>
        <begin position="184"/>
        <end position="206"/>
    </location>
</feature>
<dbReference type="GO" id="GO:0009636">
    <property type="term" value="P:response to toxic substance"/>
    <property type="evidence" value="ECO:0007669"/>
    <property type="project" value="TreeGrafter"/>
</dbReference>
<dbReference type="InterPro" id="IPR026272">
    <property type="entry name" value="SdpI"/>
</dbReference>
<protein>
    <recommendedName>
        <fullName evidence="1">Immunity protein SdpI</fullName>
    </recommendedName>
</protein>
<organism evidence="4 5">
    <name type="scientific">Bacillus gaemokensis</name>
    <dbReference type="NCBI Taxonomy" id="574375"/>
    <lineage>
        <taxon>Bacteria</taxon>
        <taxon>Bacillati</taxon>
        <taxon>Bacillota</taxon>
        <taxon>Bacilli</taxon>
        <taxon>Bacillales</taxon>
        <taxon>Bacillaceae</taxon>
        <taxon>Bacillus</taxon>
        <taxon>Bacillus cereus group</taxon>
    </lineage>
</organism>
<dbReference type="AlphaFoldDB" id="A0A073K6Y9"/>
<keyword evidence="1 2" id="KW-0472">Membrane</keyword>
<feature type="transmembrane region" description="Helical" evidence="2">
    <location>
        <begin position="114"/>
        <end position="131"/>
    </location>
</feature>
<dbReference type="STRING" id="574375.AZF08_22450"/>
<dbReference type="PIRSF" id="PIRSF038959">
    <property type="entry name" value="SdpI"/>
    <property type="match status" value="1"/>
</dbReference>
<feature type="transmembrane region" description="Helical" evidence="2">
    <location>
        <begin position="88"/>
        <end position="108"/>
    </location>
</feature>
<keyword evidence="2" id="KW-1133">Transmembrane helix</keyword>
<evidence type="ECO:0000256" key="2">
    <source>
        <dbReference type="SAM" id="Phobius"/>
    </source>
</evidence>
<evidence type="ECO:0000259" key="3">
    <source>
        <dbReference type="Pfam" id="PF07853"/>
    </source>
</evidence>
<dbReference type="InterPro" id="IPR012867">
    <property type="entry name" value="DUF1648"/>
</dbReference>
<gene>
    <name evidence="4" type="ORF">BAGA_14490</name>
</gene>
<proteinExistence type="predicted"/>
<accession>A0A073K6Y9</accession>
<comment type="caution">
    <text evidence="4">The sequence shown here is derived from an EMBL/GenBank/DDBJ whole genome shotgun (WGS) entry which is preliminary data.</text>
</comment>
<comment type="function">
    <text evidence="1">Immunity protein that provides protection for the cell against the toxic effects of SDP, its own SdpC-derived killing factor, and that functions as a receptor/signal transduction protein as well. Once SDP accumulates in the extracellular milieu, SdpI binds to SDP, causing sequestration of SdpR at the bacterial membrane.</text>
</comment>
<evidence type="ECO:0000313" key="5">
    <source>
        <dbReference type="Proteomes" id="UP000027778"/>
    </source>
</evidence>
<dbReference type="EMBL" id="JOTM01000021">
    <property type="protein sequence ID" value="KEK23034.1"/>
    <property type="molecule type" value="Genomic_DNA"/>
</dbReference>
<comment type="subcellular location">
    <subcellularLocation>
        <location evidence="1">Membrane</location>
    </subcellularLocation>
</comment>
<sequence>MKKHVLPWIFIIVVAVGWYIAWSYLPEKIPRHYNVEGTVDGYFSKVEAVSVSMGSMILFYVIWIFMGKIDLKKGNHKQHAKALSVTNHAILFVVFGCNIFALLALSGYIVSGSIAFNFGLGTIFLVLGNYMQQTKPNGFVGIRMYWTLENPEVWRKTHRFSSKVFVIGGIFMYVAAVFPDPINMFSAVGTILLCVIISTIKSYSIYKKEIELDGKY</sequence>
<keyword evidence="5" id="KW-1185">Reference proteome</keyword>